<dbReference type="Pfam" id="PF05368">
    <property type="entry name" value="NmrA"/>
    <property type="match status" value="1"/>
</dbReference>
<dbReference type="InterPro" id="IPR008030">
    <property type="entry name" value="NmrA-like"/>
</dbReference>
<sequence>MGKIIMTGVDGNFGGFAARSIMKKVPFENLIFTAPNLKTLEQYANQGVETRRADFNDPAQLKEAFEGGEVLLLISMPFVGEKRRNAHKNAIDAAVAAGVKKVIYTSIVGSGDDTCESYEKVDHQYTENYIFSTDLKYVILRDSQYCEAMISAFEDAANKDGIVATNMGDGRMAYIARNDCAEAAACAAAGAGEDNKIYYISGPEALTIDEFVKIGAEVTGKKVAYSFIDDDEMYKFFDSIGVPRYTDGEWAESAKAFPFCSTGMVTFGAAIRKDQMSFCTNDFEMLTGKKPMSVRQMFEDLENHRIGTRTSTD</sequence>
<gene>
    <name evidence="2" type="ORF">P8V03_18520</name>
</gene>
<accession>A0ABU4JY74</accession>
<dbReference type="InterPro" id="IPR036291">
    <property type="entry name" value="NAD(P)-bd_dom_sf"/>
</dbReference>
<dbReference type="PANTHER" id="PTHR47129:SF1">
    <property type="entry name" value="NMRA-LIKE DOMAIN-CONTAINING PROTEIN"/>
    <property type="match status" value="1"/>
</dbReference>
<comment type="caution">
    <text evidence="2">The sequence shown here is derived from an EMBL/GenBank/DDBJ whole genome shotgun (WGS) entry which is preliminary data.</text>
</comment>
<evidence type="ECO:0000313" key="2">
    <source>
        <dbReference type="EMBL" id="MDW8803126.1"/>
    </source>
</evidence>
<keyword evidence="3" id="KW-1185">Reference proteome</keyword>
<protein>
    <submittedName>
        <fullName evidence="2">NmrA family NAD(P)-binding protein</fullName>
    </submittedName>
</protein>
<dbReference type="InterPro" id="IPR052718">
    <property type="entry name" value="NmrA-type_oxidoreductase"/>
</dbReference>
<dbReference type="SUPFAM" id="SSF51735">
    <property type="entry name" value="NAD(P)-binding Rossmann-fold domains"/>
    <property type="match status" value="1"/>
</dbReference>
<feature type="domain" description="NmrA-like" evidence="1">
    <location>
        <begin position="3"/>
        <end position="244"/>
    </location>
</feature>
<dbReference type="Gene3D" id="3.90.25.10">
    <property type="entry name" value="UDP-galactose 4-epimerase, domain 1"/>
    <property type="match status" value="1"/>
</dbReference>
<evidence type="ECO:0000259" key="1">
    <source>
        <dbReference type="Pfam" id="PF05368"/>
    </source>
</evidence>
<dbReference type="Gene3D" id="3.40.50.720">
    <property type="entry name" value="NAD(P)-binding Rossmann-like Domain"/>
    <property type="match status" value="1"/>
</dbReference>
<name>A0ABU4JY74_9CLOT</name>
<evidence type="ECO:0000313" key="3">
    <source>
        <dbReference type="Proteomes" id="UP001281656"/>
    </source>
</evidence>
<dbReference type="RefSeq" id="WP_318799302.1">
    <property type="nucleotide sequence ID" value="NZ_JARUJP010000045.1"/>
</dbReference>
<dbReference type="EMBL" id="JARUJP010000045">
    <property type="protein sequence ID" value="MDW8803126.1"/>
    <property type="molecule type" value="Genomic_DNA"/>
</dbReference>
<reference evidence="2 3" key="1">
    <citation type="submission" date="2023-04" db="EMBL/GenBank/DDBJ databases">
        <title>Clostridium tannerae sp. nov., isolated from the fecal material of an alpaca.</title>
        <authorList>
            <person name="Miller S."/>
            <person name="Hendry M."/>
            <person name="King J."/>
            <person name="Sankaranarayanan K."/>
            <person name="Lawson P.A."/>
        </authorList>
    </citation>
    <scope>NUCLEOTIDE SEQUENCE [LARGE SCALE GENOMIC DNA]</scope>
    <source>
        <strain evidence="2 3">A1-XYC3</strain>
    </source>
</reference>
<dbReference type="PANTHER" id="PTHR47129">
    <property type="entry name" value="QUINONE OXIDOREDUCTASE 2"/>
    <property type="match status" value="1"/>
</dbReference>
<dbReference type="Proteomes" id="UP001281656">
    <property type="component" value="Unassembled WGS sequence"/>
</dbReference>
<organism evidence="2 3">
    <name type="scientific">Clostridium tanneri</name>
    <dbReference type="NCBI Taxonomy" id="3037988"/>
    <lineage>
        <taxon>Bacteria</taxon>
        <taxon>Bacillati</taxon>
        <taxon>Bacillota</taxon>
        <taxon>Clostridia</taxon>
        <taxon>Eubacteriales</taxon>
        <taxon>Clostridiaceae</taxon>
        <taxon>Clostridium</taxon>
    </lineage>
</organism>
<proteinExistence type="predicted"/>